<organism evidence="2 3">
    <name type="scientific">Trichinella patagoniensis</name>
    <dbReference type="NCBI Taxonomy" id="990121"/>
    <lineage>
        <taxon>Eukaryota</taxon>
        <taxon>Metazoa</taxon>
        <taxon>Ecdysozoa</taxon>
        <taxon>Nematoda</taxon>
        <taxon>Enoplea</taxon>
        <taxon>Dorylaimia</taxon>
        <taxon>Trichinellida</taxon>
        <taxon>Trichinellidae</taxon>
        <taxon>Trichinella</taxon>
    </lineage>
</organism>
<evidence type="ECO:0000313" key="2">
    <source>
        <dbReference type="EMBL" id="KRX86010.1"/>
    </source>
</evidence>
<accession>A0A0V0XDC1</accession>
<name>A0A0V0XDC1_9BILA</name>
<dbReference type="Proteomes" id="UP000054783">
    <property type="component" value="Unassembled WGS sequence"/>
</dbReference>
<sequence length="35" mass="4073">MAWMFLRLPSVYIGHVLIYPAGFNVIFSIDPSRNF</sequence>
<proteinExistence type="predicted"/>
<protein>
    <submittedName>
        <fullName evidence="2">Uncharacterized protein</fullName>
    </submittedName>
</protein>
<feature type="transmembrane region" description="Helical" evidence="1">
    <location>
        <begin position="12"/>
        <end position="29"/>
    </location>
</feature>
<reference evidence="2 3" key="1">
    <citation type="submission" date="2015-01" db="EMBL/GenBank/DDBJ databases">
        <title>Evolution of Trichinella species and genotypes.</title>
        <authorList>
            <person name="Korhonen P.K."/>
            <person name="Edoardo P."/>
            <person name="Giuseppe L.R."/>
            <person name="Gasser R.B."/>
        </authorList>
    </citation>
    <scope>NUCLEOTIDE SEQUENCE [LARGE SCALE GENOMIC DNA]</scope>
    <source>
        <strain evidence="2">ISS2496</strain>
    </source>
</reference>
<keyword evidence="1" id="KW-1133">Transmembrane helix</keyword>
<keyword evidence="1" id="KW-0472">Membrane</keyword>
<keyword evidence="3" id="KW-1185">Reference proteome</keyword>
<dbReference type="EMBL" id="JYDQ01005150">
    <property type="protein sequence ID" value="KRX86010.1"/>
    <property type="molecule type" value="Genomic_DNA"/>
</dbReference>
<dbReference type="AlphaFoldDB" id="A0A0V0XDC1"/>
<evidence type="ECO:0000256" key="1">
    <source>
        <dbReference type="SAM" id="Phobius"/>
    </source>
</evidence>
<keyword evidence="1" id="KW-0812">Transmembrane</keyword>
<gene>
    <name evidence="2" type="ORF">T12_12701</name>
</gene>
<comment type="caution">
    <text evidence="2">The sequence shown here is derived from an EMBL/GenBank/DDBJ whole genome shotgun (WGS) entry which is preliminary data.</text>
</comment>
<evidence type="ECO:0000313" key="3">
    <source>
        <dbReference type="Proteomes" id="UP000054783"/>
    </source>
</evidence>